<dbReference type="GO" id="GO:0005886">
    <property type="term" value="C:plasma membrane"/>
    <property type="evidence" value="ECO:0007669"/>
    <property type="project" value="TreeGrafter"/>
</dbReference>
<dbReference type="RefSeq" id="WP_177105999.1">
    <property type="nucleotide sequence ID" value="NZ_JACAQB010000044.1"/>
</dbReference>
<feature type="compositionally biased region" description="Acidic residues" evidence="1">
    <location>
        <begin position="292"/>
        <end position="304"/>
    </location>
</feature>
<organism evidence="3 4">
    <name type="scientific">Pseudomonas gingeri</name>
    <dbReference type="NCBI Taxonomy" id="117681"/>
    <lineage>
        <taxon>Bacteria</taxon>
        <taxon>Pseudomonadati</taxon>
        <taxon>Pseudomonadota</taxon>
        <taxon>Gammaproteobacteria</taxon>
        <taxon>Pseudomonadales</taxon>
        <taxon>Pseudomonadaceae</taxon>
        <taxon>Pseudomonas</taxon>
    </lineage>
</organism>
<gene>
    <name evidence="3" type="ORF">HX882_33985</name>
</gene>
<dbReference type="AlphaFoldDB" id="A0A7Y7XJA6"/>
<proteinExistence type="predicted"/>
<dbReference type="PANTHER" id="PTHR34980:SF3">
    <property type="entry name" value="BLR8105 PROTEIN"/>
    <property type="match status" value="1"/>
</dbReference>
<feature type="region of interest" description="Disordered" evidence="1">
    <location>
        <begin position="280"/>
        <end position="320"/>
    </location>
</feature>
<keyword evidence="2" id="KW-1133">Transmembrane helix</keyword>
<evidence type="ECO:0000313" key="4">
    <source>
        <dbReference type="Proteomes" id="UP000539985"/>
    </source>
</evidence>
<feature type="transmembrane region" description="Helical" evidence="2">
    <location>
        <begin position="172"/>
        <end position="195"/>
    </location>
</feature>
<feature type="compositionally biased region" description="Low complexity" evidence="1">
    <location>
        <begin position="280"/>
        <end position="291"/>
    </location>
</feature>
<accession>A0A7Y7XJA6</accession>
<dbReference type="Pfam" id="PF05656">
    <property type="entry name" value="DUF805"/>
    <property type="match status" value="1"/>
</dbReference>
<comment type="caution">
    <text evidence="3">The sequence shown here is derived from an EMBL/GenBank/DDBJ whole genome shotgun (WGS) entry which is preliminary data.</text>
</comment>
<feature type="transmembrane region" description="Helical" evidence="2">
    <location>
        <begin position="138"/>
        <end position="160"/>
    </location>
</feature>
<dbReference type="PANTHER" id="PTHR34980">
    <property type="entry name" value="INNER MEMBRANE PROTEIN-RELATED-RELATED"/>
    <property type="match status" value="1"/>
</dbReference>
<dbReference type="Proteomes" id="UP000539985">
    <property type="component" value="Unassembled WGS sequence"/>
</dbReference>
<name>A0A7Y7XJA6_9PSED</name>
<feature type="transmembrane region" description="Helical" evidence="2">
    <location>
        <begin position="246"/>
        <end position="271"/>
    </location>
</feature>
<dbReference type="EMBL" id="JACAQB010000044">
    <property type="protein sequence ID" value="NWC00881.1"/>
    <property type="molecule type" value="Genomic_DNA"/>
</dbReference>
<evidence type="ECO:0000256" key="1">
    <source>
        <dbReference type="SAM" id="MobiDB-lite"/>
    </source>
</evidence>
<keyword evidence="2" id="KW-0472">Membrane</keyword>
<sequence>MSENRFKIVFDGTLQTGVEKSTAQHNLAALFKTDIASVERLFSGQPVALKRDLSAVEAENYLQALRKTGIEARLEAEPPAIELSLADIDDLPASTPPADTATYQSPYAPPRAQVGDSLPAFGQLKAFTTDGRIGRLRYLAWSVVLMFATLPIAGAIFAFAMGTAAASVNTAITIGVVLGGAALIAFMVFSIQIAVQRLHDIGWSGWLWLLTLVPFVGGLLPFVLMFCPGNAGANQYGAPPPPNGTAVKVLAILSVVFGVIVGVVAVTGGLANLEKDYNKESASYSESSDATSTDEAEGTSDDAAAESAPPAVDYDKDEKE</sequence>
<dbReference type="InterPro" id="IPR008523">
    <property type="entry name" value="DUF805"/>
</dbReference>
<evidence type="ECO:0000313" key="3">
    <source>
        <dbReference type="EMBL" id="NWC00881.1"/>
    </source>
</evidence>
<protein>
    <submittedName>
        <fullName evidence="3">DUF805 domain-containing protein</fullName>
    </submittedName>
</protein>
<reference evidence="3 4" key="1">
    <citation type="submission" date="2020-04" db="EMBL/GenBank/DDBJ databases">
        <title>Molecular characterization of pseudomonads from Agaricus bisporus reveal novel blotch 2 pathogens in Western Europe.</title>
        <authorList>
            <person name="Taparia T."/>
            <person name="Krijger M."/>
            <person name="Haynes E."/>
            <person name="Elpinstone J.G."/>
            <person name="Noble R."/>
            <person name="Van Der Wolf J."/>
        </authorList>
    </citation>
    <scope>NUCLEOTIDE SEQUENCE [LARGE SCALE GENOMIC DNA]</scope>
    <source>
        <strain evidence="3 4">H7001</strain>
    </source>
</reference>
<keyword evidence="2" id="KW-0812">Transmembrane</keyword>
<evidence type="ECO:0000256" key="2">
    <source>
        <dbReference type="SAM" id="Phobius"/>
    </source>
</evidence>
<feature type="transmembrane region" description="Helical" evidence="2">
    <location>
        <begin position="207"/>
        <end position="226"/>
    </location>
</feature>